<reference evidence="2 3" key="1">
    <citation type="journal article" date="2018" name="Evol. Lett.">
        <title>Horizontal gene cluster transfer increased hallucinogenic mushroom diversity.</title>
        <authorList>
            <person name="Reynolds H.T."/>
            <person name="Vijayakumar V."/>
            <person name="Gluck-Thaler E."/>
            <person name="Korotkin H.B."/>
            <person name="Matheny P.B."/>
            <person name="Slot J.C."/>
        </authorList>
    </citation>
    <scope>NUCLEOTIDE SEQUENCE [LARGE SCALE GENOMIC DNA]</scope>
    <source>
        <strain evidence="2 3">2631</strain>
    </source>
</reference>
<dbReference type="Proteomes" id="UP000283269">
    <property type="component" value="Unassembled WGS sequence"/>
</dbReference>
<protein>
    <submittedName>
        <fullName evidence="2">Uncharacterized protein</fullName>
    </submittedName>
</protein>
<sequence length="210" mass="23810">MDTLQPNSSSTSPQTVKRVKNAILQEAKSEEKYVKDILKDLTHTEKVEHKAEKEASKAELALESSKKQEQSALKDVYRAENKHNVVVAEIVQVRNDLQYLTHSKRAEQRVANKFETLEELEKQEQAVLKNVYRAEHKHNVAIANVEQARKALQSSFRHHDIAKNVLQRKASYADDVLAKHDENTHTRNVKLTTLRGPSATTEAGRVILGS</sequence>
<comment type="caution">
    <text evidence="2">The sequence shown here is derived from an EMBL/GenBank/DDBJ whole genome shotgun (WGS) entry which is preliminary data.</text>
</comment>
<dbReference type="InParanoid" id="A0A409WFM5"/>
<evidence type="ECO:0000313" key="3">
    <source>
        <dbReference type="Proteomes" id="UP000283269"/>
    </source>
</evidence>
<gene>
    <name evidence="2" type="ORF">CVT25_010887</name>
</gene>
<feature type="coiled-coil region" evidence="1">
    <location>
        <begin position="103"/>
        <end position="137"/>
    </location>
</feature>
<name>A0A409WFM5_PSICY</name>
<keyword evidence="1" id="KW-0175">Coiled coil</keyword>
<evidence type="ECO:0000256" key="1">
    <source>
        <dbReference type="SAM" id="Coils"/>
    </source>
</evidence>
<dbReference type="EMBL" id="NHYD01003440">
    <property type="protein sequence ID" value="PPQ77305.1"/>
    <property type="molecule type" value="Genomic_DNA"/>
</dbReference>
<accession>A0A409WFM5</accession>
<organism evidence="2 3">
    <name type="scientific">Psilocybe cyanescens</name>
    <dbReference type="NCBI Taxonomy" id="93625"/>
    <lineage>
        <taxon>Eukaryota</taxon>
        <taxon>Fungi</taxon>
        <taxon>Dikarya</taxon>
        <taxon>Basidiomycota</taxon>
        <taxon>Agaricomycotina</taxon>
        <taxon>Agaricomycetes</taxon>
        <taxon>Agaricomycetidae</taxon>
        <taxon>Agaricales</taxon>
        <taxon>Agaricineae</taxon>
        <taxon>Strophariaceae</taxon>
        <taxon>Psilocybe</taxon>
    </lineage>
</organism>
<keyword evidence="3" id="KW-1185">Reference proteome</keyword>
<dbReference type="OrthoDB" id="3364747at2759"/>
<proteinExistence type="predicted"/>
<dbReference type="AlphaFoldDB" id="A0A409WFM5"/>
<evidence type="ECO:0000313" key="2">
    <source>
        <dbReference type="EMBL" id="PPQ77305.1"/>
    </source>
</evidence>